<comment type="caution">
    <text evidence="8">The sequence shown here is derived from an EMBL/GenBank/DDBJ whole genome shotgun (WGS) entry which is preliminary data.</text>
</comment>
<keyword evidence="9" id="KW-1185">Reference proteome</keyword>
<organism evidence="8 9">
    <name type="scientific">Dillenia turbinata</name>
    <dbReference type="NCBI Taxonomy" id="194707"/>
    <lineage>
        <taxon>Eukaryota</taxon>
        <taxon>Viridiplantae</taxon>
        <taxon>Streptophyta</taxon>
        <taxon>Embryophyta</taxon>
        <taxon>Tracheophyta</taxon>
        <taxon>Spermatophyta</taxon>
        <taxon>Magnoliopsida</taxon>
        <taxon>eudicotyledons</taxon>
        <taxon>Gunneridae</taxon>
        <taxon>Pentapetalae</taxon>
        <taxon>Dilleniales</taxon>
        <taxon>Dilleniaceae</taxon>
        <taxon>Dillenia</taxon>
    </lineage>
</organism>
<proteinExistence type="inferred from homology"/>
<dbReference type="InterPro" id="IPR059242">
    <property type="entry name" value="mS23_dom"/>
</dbReference>
<dbReference type="PANTHER" id="PTHR35693:SF1">
    <property type="entry name" value="EXPRESSED PROTEIN"/>
    <property type="match status" value="1"/>
</dbReference>
<sequence length="227" mass="25953">TPPRKKPLNRNQNQIVAEKSLGSIRRQKKPVGEGEELAMSFMKGDLLTRTRKLVKGLAKAEPLWLKAMERAPPANFPRSDGTLKKISLPEDAYVQKFFKKHPESKYHDAIKISSFDPPPARLFALRVLELKDEGVSEEKAMAVADMEYRAEKKAKKQAYSRLKQIAGLQGKRPPPNPYPSAIKEIQAEERKYVRDRFYNPKILAIVEKMKEQKKIEMQDRNLRSGGA</sequence>
<evidence type="ECO:0000256" key="3">
    <source>
        <dbReference type="ARBA" id="ARBA00022980"/>
    </source>
</evidence>
<dbReference type="CDD" id="cd23701">
    <property type="entry name" value="At1g26750"/>
    <property type="match status" value="1"/>
</dbReference>
<feature type="region of interest" description="Disordered" evidence="7">
    <location>
        <begin position="1"/>
        <end position="31"/>
    </location>
</feature>
<reference evidence="8 9" key="1">
    <citation type="submission" date="2023-12" db="EMBL/GenBank/DDBJ databases">
        <title>A high-quality genome assembly for Dillenia turbinata (Dilleniales).</title>
        <authorList>
            <person name="Chanderbali A."/>
        </authorList>
    </citation>
    <scope>NUCLEOTIDE SEQUENCE [LARGE SCALE GENOMIC DNA]</scope>
    <source>
        <strain evidence="8">LSX21</strain>
        <tissue evidence="8">Leaf</tissue>
    </source>
</reference>
<evidence type="ECO:0000256" key="6">
    <source>
        <dbReference type="ARBA" id="ARBA00035137"/>
    </source>
</evidence>
<comment type="subcellular location">
    <subcellularLocation>
        <location evidence="1">Mitochondrion</location>
    </subcellularLocation>
</comment>
<dbReference type="PANTHER" id="PTHR35693">
    <property type="entry name" value="EXPRESSED PROTEIN"/>
    <property type="match status" value="1"/>
</dbReference>
<keyword evidence="4" id="KW-0496">Mitochondrion</keyword>
<protein>
    <recommendedName>
        <fullName evidence="6">Small ribosomal subunit protein mS23</fullName>
    </recommendedName>
</protein>
<keyword evidence="5" id="KW-0687">Ribonucleoprotein</keyword>
<feature type="non-terminal residue" evidence="8">
    <location>
        <position position="1"/>
    </location>
</feature>
<evidence type="ECO:0000256" key="5">
    <source>
        <dbReference type="ARBA" id="ARBA00023274"/>
    </source>
</evidence>
<gene>
    <name evidence="8" type="ORF">RJ641_003056</name>
</gene>
<evidence type="ECO:0000313" key="9">
    <source>
        <dbReference type="Proteomes" id="UP001370490"/>
    </source>
</evidence>
<comment type="similarity">
    <text evidence="2">Belongs to the mitochondrion-specific ribosomal protein mS23 family.</text>
</comment>
<name>A0AAN8ZEX2_9MAGN</name>
<evidence type="ECO:0000256" key="4">
    <source>
        <dbReference type="ARBA" id="ARBA00023128"/>
    </source>
</evidence>
<dbReference type="AlphaFoldDB" id="A0AAN8ZEX2"/>
<evidence type="ECO:0000256" key="7">
    <source>
        <dbReference type="SAM" id="MobiDB-lite"/>
    </source>
</evidence>
<dbReference type="EMBL" id="JBAMMX010000011">
    <property type="protein sequence ID" value="KAK6931263.1"/>
    <property type="molecule type" value="Genomic_DNA"/>
</dbReference>
<dbReference type="Proteomes" id="UP001370490">
    <property type="component" value="Unassembled WGS sequence"/>
</dbReference>
<evidence type="ECO:0000313" key="8">
    <source>
        <dbReference type="EMBL" id="KAK6931263.1"/>
    </source>
</evidence>
<evidence type="ECO:0000256" key="1">
    <source>
        <dbReference type="ARBA" id="ARBA00004173"/>
    </source>
</evidence>
<accession>A0AAN8ZEX2</accession>
<keyword evidence="3" id="KW-0689">Ribosomal protein</keyword>
<evidence type="ECO:0000256" key="2">
    <source>
        <dbReference type="ARBA" id="ARBA00009864"/>
    </source>
</evidence>